<comment type="caution">
    <text evidence="1">The sequence shown here is derived from an EMBL/GenBank/DDBJ whole genome shotgun (WGS) entry which is preliminary data.</text>
</comment>
<dbReference type="RefSeq" id="WP_183207197.1">
    <property type="nucleotide sequence ID" value="NZ_JAAAMM010000002.1"/>
</dbReference>
<proteinExistence type="predicted"/>
<sequence length="113" mass="12966">MRELVDLPDATVRRIIDYVTASAYLTNGRHDFRIPHLVADAWAKEGYCVLRTNDVARRLGTTRRTACKAIARLLDAGVIRRVGTTPEGWGMYVPCLERGEEWRADYQERMNVQ</sequence>
<evidence type="ECO:0000313" key="1">
    <source>
        <dbReference type="EMBL" id="MBB4002633.1"/>
    </source>
</evidence>
<dbReference type="InterPro" id="IPR036388">
    <property type="entry name" value="WH-like_DNA-bd_sf"/>
</dbReference>
<dbReference type="AlphaFoldDB" id="A0A7W6HCH7"/>
<protein>
    <submittedName>
        <fullName evidence="1">Putative transcriptional regulator of viral defense system</fullName>
    </submittedName>
</protein>
<accession>A0A7W6HCH7</accession>
<keyword evidence="2" id="KW-1185">Reference proteome</keyword>
<organism evidence="1 2">
    <name type="scientific">Aurantimonas endophytica</name>
    <dbReference type="NCBI Taxonomy" id="1522175"/>
    <lineage>
        <taxon>Bacteria</taxon>
        <taxon>Pseudomonadati</taxon>
        <taxon>Pseudomonadota</taxon>
        <taxon>Alphaproteobacteria</taxon>
        <taxon>Hyphomicrobiales</taxon>
        <taxon>Aurantimonadaceae</taxon>
        <taxon>Aurantimonas</taxon>
    </lineage>
</organism>
<dbReference type="EMBL" id="JACIEM010000002">
    <property type="protein sequence ID" value="MBB4002633.1"/>
    <property type="molecule type" value="Genomic_DNA"/>
</dbReference>
<gene>
    <name evidence="1" type="ORF">GGR03_001708</name>
</gene>
<dbReference type="InterPro" id="IPR036390">
    <property type="entry name" value="WH_DNA-bd_sf"/>
</dbReference>
<dbReference type="SUPFAM" id="SSF46785">
    <property type="entry name" value="Winged helix' DNA-binding domain"/>
    <property type="match status" value="1"/>
</dbReference>
<evidence type="ECO:0000313" key="2">
    <source>
        <dbReference type="Proteomes" id="UP000588647"/>
    </source>
</evidence>
<name>A0A7W6HCH7_9HYPH</name>
<dbReference type="Proteomes" id="UP000588647">
    <property type="component" value="Unassembled WGS sequence"/>
</dbReference>
<dbReference type="Gene3D" id="1.10.10.10">
    <property type="entry name" value="Winged helix-like DNA-binding domain superfamily/Winged helix DNA-binding domain"/>
    <property type="match status" value="1"/>
</dbReference>
<reference evidence="1 2" key="1">
    <citation type="submission" date="2020-08" db="EMBL/GenBank/DDBJ databases">
        <title>Genomic Encyclopedia of Type Strains, Phase IV (KMG-IV): sequencing the most valuable type-strain genomes for metagenomic binning, comparative biology and taxonomic classification.</title>
        <authorList>
            <person name="Goeker M."/>
        </authorList>
    </citation>
    <scope>NUCLEOTIDE SEQUENCE [LARGE SCALE GENOMIC DNA]</scope>
    <source>
        <strain evidence="1 2">DSM 103570</strain>
    </source>
</reference>